<evidence type="ECO:0000256" key="2">
    <source>
        <dbReference type="ARBA" id="ARBA00022737"/>
    </source>
</evidence>
<organism evidence="4 5">
    <name type="scientific">Ridgeia piscesae</name>
    <name type="common">Tubeworm</name>
    <dbReference type="NCBI Taxonomy" id="27915"/>
    <lineage>
        <taxon>Eukaryota</taxon>
        <taxon>Metazoa</taxon>
        <taxon>Spiralia</taxon>
        <taxon>Lophotrochozoa</taxon>
        <taxon>Annelida</taxon>
        <taxon>Polychaeta</taxon>
        <taxon>Sedentaria</taxon>
        <taxon>Canalipalpata</taxon>
        <taxon>Sabellida</taxon>
        <taxon>Siboglinidae</taxon>
        <taxon>Ridgeia</taxon>
    </lineage>
</organism>
<name>A0AAD9NSU1_RIDPI</name>
<accession>A0AAD9NSU1</accession>
<evidence type="ECO:0000313" key="4">
    <source>
        <dbReference type="EMBL" id="KAK2179438.1"/>
    </source>
</evidence>
<dbReference type="SUPFAM" id="SSF117281">
    <property type="entry name" value="Kelch motif"/>
    <property type="match status" value="1"/>
</dbReference>
<comment type="caution">
    <text evidence="4">The sequence shown here is derived from an EMBL/GenBank/DDBJ whole genome shotgun (WGS) entry which is preliminary data.</text>
</comment>
<gene>
    <name evidence="4" type="ORF">NP493_489g01012</name>
</gene>
<dbReference type="Gene3D" id="2.120.10.80">
    <property type="entry name" value="Kelch-type beta propeller"/>
    <property type="match status" value="1"/>
</dbReference>
<dbReference type="Pfam" id="PF07707">
    <property type="entry name" value="BACK"/>
    <property type="match status" value="1"/>
</dbReference>
<dbReference type="AlphaFoldDB" id="A0AAD9NSU1"/>
<dbReference type="Gene3D" id="1.25.40.420">
    <property type="match status" value="1"/>
</dbReference>
<protein>
    <recommendedName>
        <fullName evidence="3">BACK domain-containing protein</fullName>
    </recommendedName>
</protein>
<keyword evidence="5" id="KW-1185">Reference proteome</keyword>
<evidence type="ECO:0000256" key="1">
    <source>
        <dbReference type="ARBA" id="ARBA00022441"/>
    </source>
</evidence>
<sequence>MTSQVDLTNCVRLHRFAALYRLDKVHRKAKGLMLAEYKTVAFTDQFKEMSCSELVEIIKEDDIHVEDEDLIVESVMEWVRHDLDGRKSSFETILEYVRLPYCKSKYLCHMKNTCQLLTPKCLEYLNEAIVFQANTALQCDKISSCRTVPRTKFVKKLCLLVVGGMNTSYGKNKICQYYNEDTSCWESLMEMPKVGTGYSVCCAGRSLLLTGGEKKRMTVNQCWLCDLDTKKWEAMPPLITARNYHGSVSLGDCVYVVGGAGGGDNIMLAPVGCLNMTRRQWSPTPDMLCAVRLPMVAMCGTNIFVFGGQDAQAKDKLHAGVCFNTGPVDHSVGHT</sequence>
<dbReference type="InterPro" id="IPR011705">
    <property type="entry name" value="BACK"/>
</dbReference>
<evidence type="ECO:0000259" key="3">
    <source>
        <dbReference type="SMART" id="SM00875"/>
    </source>
</evidence>
<dbReference type="Proteomes" id="UP001209878">
    <property type="component" value="Unassembled WGS sequence"/>
</dbReference>
<reference evidence="4" key="1">
    <citation type="journal article" date="2023" name="Mol. Biol. Evol.">
        <title>Third-Generation Sequencing Reveals the Adaptive Role of the Epigenome in Three Deep-Sea Polychaetes.</title>
        <authorList>
            <person name="Perez M."/>
            <person name="Aroh O."/>
            <person name="Sun Y."/>
            <person name="Lan Y."/>
            <person name="Juniper S.K."/>
            <person name="Young C.R."/>
            <person name="Angers B."/>
            <person name="Qian P.Y."/>
        </authorList>
    </citation>
    <scope>NUCLEOTIDE SEQUENCE</scope>
    <source>
        <strain evidence="4">R07B-5</strain>
    </source>
</reference>
<dbReference type="PANTHER" id="PTHR24412">
    <property type="entry name" value="KELCH PROTEIN"/>
    <property type="match status" value="1"/>
</dbReference>
<dbReference type="SMART" id="SM00612">
    <property type="entry name" value="Kelch"/>
    <property type="match status" value="3"/>
</dbReference>
<keyword evidence="2" id="KW-0677">Repeat</keyword>
<dbReference type="SMART" id="SM00875">
    <property type="entry name" value="BACK"/>
    <property type="match status" value="1"/>
</dbReference>
<proteinExistence type="predicted"/>
<dbReference type="InterPro" id="IPR006652">
    <property type="entry name" value="Kelch_1"/>
</dbReference>
<feature type="domain" description="BACK" evidence="3">
    <location>
        <begin position="10"/>
        <end position="111"/>
    </location>
</feature>
<dbReference type="EMBL" id="JAODUO010000490">
    <property type="protein sequence ID" value="KAK2179438.1"/>
    <property type="molecule type" value="Genomic_DNA"/>
</dbReference>
<dbReference type="Pfam" id="PF24681">
    <property type="entry name" value="Kelch_KLHDC2_KLHL20_DRC7"/>
    <property type="match status" value="1"/>
</dbReference>
<keyword evidence="1" id="KW-0880">Kelch repeat</keyword>
<evidence type="ECO:0000313" key="5">
    <source>
        <dbReference type="Proteomes" id="UP001209878"/>
    </source>
</evidence>
<dbReference type="PANTHER" id="PTHR24412:SF489">
    <property type="entry name" value="RING FINGER DOMAIN AND KELCH REPEAT-CONTAINING PROTEIN DDB_G0271372"/>
    <property type="match status" value="1"/>
</dbReference>
<dbReference type="InterPro" id="IPR015915">
    <property type="entry name" value="Kelch-typ_b-propeller"/>
</dbReference>